<evidence type="ECO:0000256" key="1">
    <source>
        <dbReference type="SAM" id="MobiDB-lite"/>
    </source>
</evidence>
<sequence>MANYESQDPSGSDQAGYADDSYGQDQPYEQDGNEQYEEYEEDPDEHEQHGGEQEGWDENDPTQYSQQGDMQPQDDHMQQHHDPVQHQSAEHMQQSSHAVPQQHSNSHMPQHPTGHQQQHSQAQAPVPQTPANPSQSALAKEEKEVAAPGESQQLISTLLDTNTSLSNPFVFPAHQCPCRPQQKSLMKRVPPLGG</sequence>
<evidence type="ECO:0000313" key="2">
    <source>
        <dbReference type="EMBL" id="KIV84196.1"/>
    </source>
</evidence>
<dbReference type="AlphaFoldDB" id="A0A0D1X8Q4"/>
<reference evidence="2 3" key="1">
    <citation type="submission" date="2015-01" db="EMBL/GenBank/DDBJ databases">
        <title>The Genome Sequence of Exophiala sideris CBS121828.</title>
        <authorList>
            <consortium name="The Broad Institute Genomics Platform"/>
            <person name="Cuomo C."/>
            <person name="de Hoog S."/>
            <person name="Gorbushina A."/>
            <person name="Stielow B."/>
            <person name="Teixiera M."/>
            <person name="Abouelleil A."/>
            <person name="Chapman S.B."/>
            <person name="Priest M."/>
            <person name="Young S.K."/>
            <person name="Wortman J."/>
            <person name="Nusbaum C."/>
            <person name="Birren B."/>
        </authorList>
    </citation>
    <scope>NUCLEOTIDE SEQUENCE [LARGE SCALE GENOMIC DNA]</scope>
    <source>
        <strain evidence="2 3">CBS 121828</strain>
    </source>
</reference>
<organism evidence="2 3">
    <name type="scientific">Exophiala sideris</name>
    <dbReference type="NCBI Taxonomy" id="1016849"/>
    <lineage>
        <taxon>Eukaryota</taxon>
        <taxon>Fungi</taxon>
        <taxon>Dikarya</taxon>
        <taxon>Ascomycota</taxon>
        <taxon>Pezizomycotina</taxon>
        <taxon>Eurotiomycetes</taxon>
        <taxon>Chaetothyriomycetidae</taxon>
        <taxon>Chaetothyriales</taxon>
        <taxon>Herpotrichiellaceae</taxon>
        <taxon>Exophiala</taxon>
    </lineage>
</organism>
<evidence type="ECO:0000313" key="3">
    <source>
        <dbReference type="Proteomes" id="UP000053599"/>
    </source>
</evidence>
<name>A0A0D1X8Q4_9EURO</name>
<dbReference type="HOGENOM" id="CLU_1402453_0_0_1"/>
<feature type="region of interest" description="Disordered" evidence="1">
    <location>
        <begin position="1"/>
        <end position="154"/>
    </location>
</feature>
<protein>
    <submittedName>
        <fullName evidence="2">Uncharacterized protein</fullName>
    </submittedName>
</protein>
<dbReference type="EMBL" id="KN846952">
    <property type="protein sequence ID" value="KIV84196.1"/>
    <property type="molecule type" value="Genomic_DNA"/>
</dbReference>
<accession>A0A0D1X8Q4</accession>
<feature type="compositionally biased region" description="Polar residues" evidence="1">
    <location>
        <begin position="90"/>
        <end position="123"/>
    </location>
</feature>
<proteinExistence type="predicted"/>
<feature type="compositionally biased region" description="Basic and acidic residues" evidence="1">
    <location>
        <begin position="73"/>
        <end position="84"/>
    </location>
</feature>
<dbReference type="Proteomes" id="UP000053599">
    <property type="component" value="Unassembled WGS sequence"/>
</dbReference>
<feature type="compositionally biased region" description="Polar residues" evidence="1">
    <location>
        <begin position="1"/>
        <end position="13"/>
    </location>
</feature>
<feature type="compositionally biased region" description="Acidic residues" evidence="1">
    <location>
        <begin position="31"/>
        <end position="45"/>
    </location>
</feature>
<gene>
    <name evidence="2" type="ORF">PV11_06164</name>
</gene>